<accession>A0AAD7XGA1</accession>
<evidence type="ECO:0000313" key="2">
    <source>
        <dbReference type="EMBL" id="KAJ8496704.1"/>
    </source>
</evidence>
<comment type="caution">
    <text evidence="2">The sequence shown here is derived from an EMBL/GenBank/DDBJ whole genome shotgun (WGS) entry which is preliminary data.</text>
</comment>
<reference evidence="2" key="1">
    <citation type="submission" date="2022-11" db="EMBL/GenBank/DDBJ databases">
        <title>Genome Sequence of Cubamyces cubensis.</title>
        <authorList>
            <person name="Buettner E."/>
        </authorList>
    </citation>
    <scope>NUCLEOTIDE SEQUENCE</scope>
    <source>
        <strain evidence="2">MPL-01</strain>
    </source>
</reference>
<sequence length="429" mass="46255">MIAIDVNAVFGAKVRSVTIVTFSSVAYKIHTLPVAHISSSLSTTSPLRLHSSQKMPKEAREPIFCCGAHHKSANYHRRTVHQQHTKIYFKGNPLASFILRRNPATSLFHCPHCNRSWAMATPIRHHIFQRCEGYAQFRSPTAAKNAGGDDASSEDDIPLSSALDANTLSETKAEDATNAAEQMGADYQDDSADQQSRTPGGTPKTPATRSERAEADVVHVVDSPEDSPTLDKGSGFAPTLRPAVWSPVDSRTSASSSTRTLVDAGIPTLSFAGRQPLSSAPRRTRNASRSSNSAALTVADDVFTDSRSARVKADPDDATTISRTVSRCIPSQAGTLASPCSIHNLPKEPTAIQCFLEGLRRPLGHATPLFHKMGLVTEEDLELICTMPETWNEVGAVLQAGGVTTIEWLMVKEAFKSKAKEAGIQDADV</sequence>
<name>A0AAD7XGA1_9APHY</name>
<evidence type="ECO:0000313" key="3">
    <source>
        <dbReference type="Proteomes" id="UP001215151"/>
    </source>
</evidence>
<dbReference type="AlphaFoldDB" id="A0AAD7XGA1"/>
<feature type="region of interest" description="Disordered" evidence="1">
    <location>
        <begin position="187"/>
        <end position="215"/>
    </location>
</feature>
<evidence type="ECO:0000256" key="1">
    <source>
        <dbReference type="SAM" id="MobiDB-lite"/>
    </source>
</evidence>
<gene>
    <name evidence="2" type="ORF">ONZ51_g924</name>
</gene>
<dbReference type="Proteomes" id="UP001215151">
    <property type="component" value="Unassembled WGS sequence"/>
</dbReference>
<proteinExistence type="predicted"/>
<feature type="region of interest" description="Disordered" evidence="1">
    <location>
        <begin position="272"/>
        <end position="293"/>
    </location>
</feature>
<organism evidence="2 3">
    <name type="scientific">Trametes cubensis</name>
    <dbReference type="NCBI Taxonomy" id="1111947"/>
    <lineage>
        <taxon>Eukaryota</taxon>
        <taxon>Fungi</taxon>
        <taxon>Dikarya</taxon>
        <taxon>Basidiomycota</taxon>
        <taxon>Agaricomycotina</taxon>
        <taxon>Agaricomycetes</taxon>
        <taxon>Polyporales</taxon>
        <taxon>Polyporaceae</taxon>
        <taxon>Trametes</taxon>
    </lineage>
</organism>
<keyword evidence="3" id="KW-1185">Reference proteome</keyword>
<dbReference type="EMBL" id="JAPEVG010000012">
    <property type="protein sequence ID" value="KAJ8496704.1"/>
    <property type="molecule type" value="Genomic_DNA"/>
</dbReference>
<protein>
    <submittedName>
        <fullName evidence="2">Uncharacterized protein</fullName>
    </submittedName>
</protein>